<dbReference type="Gene3D" id="2.30.250.10">
    <property type="entry name" value="Aminopeptidase i, Domain 2"/>
    <property type="match status" value="1"/>
</dbReference>
<comment type="caution">
    <text evidence="11">The sequence shown here is derived from an EMBL/GenBank/DDBJ whole genome shotgun (WGS) entry which is preliminary data.</text>
</comment>
<dbReference type="PANTHER" id="PTHR28570">
    <property type="entry name" value="ASPARTYL AMINOPEPTIDASE"/>
    <property type="match status" value="1"/>
</dbReference>
<evidence type="ECO:0000256" key="8">
    <source>
        <dbReference type="ARBA" id="ARBA00023049"/>
    </source>
</evidence>
<evidence type="ECO:0000313" key="12">
    <source>
        <dbReference type="Proteomes" id="UP000824241"/>
    </source>
</evidence>
<dbReference type="GO" id="GO:0005737">
    <property type="term" value="C:cytoplasm"/>
    <property type="evidence" value="ECO:0007669"/>
    <property type="project" value="UniProtKB-ARBA"/>
</dbReference>
<dbReference type="Gene3D" id="3.40.630.10">
    <property type="entry name" value="Zn peptidases"/>
    <property type="match status" value="1"/>
</dbReference>
<accession>A0A9D1DYB3</accession>
<organism evidence="11 12">
    <name type="scientific">Candidatus Faecivivens stercoravium</name>
    <dbReference type="NCBI Taxonomy" id="2840803"/>
    <lineage>
        <taxon>Bacteria</taxon>
        <taxon>Bacillati</taxon>
        <taxon>Bacillota</taxon>
        <taxon>Clostridia</taxon>
        <taxon>Eubacteriales</taxon>
        <taxon>Oscillospiraceae</taxon>
        <taxon>Oscillospiraceae incertae sedis</taxon>
        <taxon>Candidatus Faecivivens</taxon>
    </lineage>
</organism>
<keyword evidence="6 9" id="KW-0378">Hydrolase</keyword>
<evidence type="ECO:0000256" key="7">
    <source>
        <dbReference type="ARBA" id="ARBA00022833"/>
    </source>
</evidence>
<dbReference type="GO" id="GO:0006508">
    <property type="term" value="P:proteolysis"/>
    <property type="evidence" value="ECO:0007669"/>
    <property type="project" value="UniProtKB-KW"/>
</dbReference>
<dbReference type="AlphaFoldDB" id="A0A9D1DYB3"/>
<dbReference type="SUPFAM" id="SSF53187">
    <property type="entry name" value="Zn-dependent exopeptidases"/>
    <property type="match status" value="1"/>
</dbReference>
<evidence type="ECO:0000256" key="5">
    <source>
        <dbReference type="ARBA" id="ARBA00022723"/>
    </source>
</evidence>
<gene>
    <name evidence="11" type="ORF">IAB37_06770</name>
</gene>
<evidence type="ECO:0000256" key="2">
    <source>
        <dbReference type="ARBA" id="ARBA00008290"/>
    </source>
</evidence>
<dbReference type="InterPro" id="IPR001948">
    <property type="entry name" value="Peptidase_M18"/>
</dbReference>
<keyword evidence="8 9" id="KW-0482">Metalloprotease</keyword>
<reference evidence="11" key="2">
    <citation type="journal article" date="2021" name="PeerJ">
        <title>Extensive microbial diversity within the chicken gut microbiome revealed by metagenomics and culture.</title>
        <authorList>
            <person name="Gilroy R."/>
            <person name="Ravi A."/>
            <person name="Getino M."/>
            <person name="Pursley I."/>
            <person name="Horton D.L."/>
            <person name="Alikhan N.F."/>
            <person name="Baker D."/>
            <person name="Gharbi K."/>
            <person name="Hall N."/>
            <person name="Watson M."/>
            <person name="Adriaenssens E.M."/>
            <person name="Foster-Nyarko E."/>
            <person name="Jarju S."/>
            <person name="Secka A."/>
            <person name="Antonio M."/>
            <person name="Oren A."/>
            <person name="Chaudhuri R.R."/>
            <person name="La Ragione R."/>
            <person name="Hildebrand F."/>
            <person name="Pallen M.J."/>
        </authorList>
    </citation>
    <scope>NUCLEOTIDE SEQUENCE</scope>
    <source>
        <strain evidence="11">CHK189-12415</strain>
    </source>
</reference>
<protein>
    <recommendedName>
        <fullName evidence="10">M18 family aminopeptidase</fullName>
        <ecNumber evidence="10">3.4.11.-</ecNumber>
    </recommendedName>
</protein>
<dbReference type="GO" id="GO:0004177">
    <property type="term" value="F:aminopeptidase activity"/>
    <property type="evidence" value="ECO:0007669"/>
    <property type="project" value="UniProtKB-KW"/>
</dbReference>
<dbReference type="GO" id="GO:0008237">
    <property type="term" value="F:metallopeptidase activity"/>
    <property type="evidence" value="ECO:0007669"/>
    <property type="project" value="UniProtKB-KW"/>
</dbReference>
<dbReference type="Pfam" id="PF02127">
    <property type="entry name" value="Peptidase_M18"/>
    <property type="match status" value="1"/>
</dbReference>
<dbReference type="PRINTS" id="PR00932">
    <property type="entry name" value="AMINO1PTASE"/>
</dbReference>
<sequence length="435" mass="46972">MEKLHQELLDYISASPTAFHAASASVHLLREAGFQELRETEPWRLLPGGKYFVTRNLSSVIAFRLPEVDYRAFQIVAAHLDSPCYKLKGKGAAACGGKYAMLDTEMYGGAISASWMDRPLSVAGRLMLKTEGGVKPVLFDAGVDMLVIPNLCIHFNRGVNDGKPLRVQSDMMPLYSLQKGADIKAQVAQMAGVEPADILAEELYVYNRMPGTVWGPEREFISAPRLDDLECAFSALKAVIEAENLGNPAVACLFDNEEVGSGTRQGADSDFLETVLTRIDRAMGKGEEAHEAVRASSFLVSADNAHAVHPNHPETADQANGVWMNEGIVIKFSGNQRYTSDAVSAAVFRAVCEKAGVPVQAFYNHSDIPGGSTLGHLSGRHVSIPSVDIGLAQLAMHSSWETAGAKDLLSMVKGMTAFYEAALFSGSDCAWNIMA</sequence>
<dbReference type="GO" id="GO:0008270">
    <property type="term" value="F:zinc ion binding"/>
    <property type="evidence" value="ECO:0007669"/>
    <property type="project" value="InterPro"/>
</dbReference>
<comment type="similarity">
    <text evidence="2 9">Belongs to the peptidase M18 family.</text>
</comment>
<comment type="cofactor">
    <cofactor evidence="1 10">
        <name>Zn(2+)</name>
        <dbReference type="ChEBI" id="CHEBI:29105"/>
    </cofactor>
</comment>
<keyword evidence="4 9" id="KW-0645">Protease</keyword>
<evidence type="ECO:0000256" key="6">
    <source>
        <dbReference type="ARBA" id="ARBA00022801"/>
    </source>
</evidence>
<dbReference type="Proteomes" id="UP000824241">
    <property type="component" value="Unassembled WGS sequence"/>
</dbReference>
<dbReference type="SUPFAM" id="SSF101821">
    <property type="entry name" value="Aminopeptidase/glucanase lid domain"/>
    <property type="match status" value="1"/>
</dbReference>
<keyword evidence="3 9" id="KW-0031">Aminopeptidase</keyword>
<evidence type="ECO:0000256" key="9">
    <source>
        <dbReference type="RuleBase" id="RU004386"/>
    </source>
</evidence>
<evidence type="ECO:0000256" key="4">
    <source>
        <dbReference type="ARBA" id="ARBA00022670"/>
    </source>
</evidence>
<evidence type="ECO:0000256" key="1">
    <source>
        <dbReference type="ARBA" id="ARBA00001947"/>
    </source>
</evidence>
<evidence type="ECO:0000313" key="11">
    <source>
        <dbReference type="EMBL" id="HIR61256.1"/>
    </source>
</evidence>
<dbReference type="NCBIfam" id="NF002759">
    <property type="entry name" value="PRK02813.1"/>
    <property type="match status" value="1"/>
</dbReference>
<proteinExistence type="inferred from homology"/>
<keyword evidence="5 9" id="KW-0479">Metal-binding</keyword>
<evidence type="ECO:0000256" key="10">
    <source>
        <dbReference type="RuleBase" id="RU004387"/>
    </source>
</evidence>
<dbReference type="EC" id="3.4.11.-" evidence="10"/>
<dbReference type="CDD" id="cd05658">
    <property type="entry name" value="M18_DAP"/>
    <property type="match status" value="1"/>
</dbReference>
<keyword evidence="7 9" id="KW-0862">Zinc</keyword>
<reference evidence="11" key="1">
    <citation type="submission" date="2020-10" db="EMBL/GenBank/DDBJ databases">
        <authorList>
            <person name="Gilroy R."/>
        </authorList>
    </citation>
    <scope>NUCLEOTIDE SEQUENCE</scope>
    <source>
        <strain evidence="11">CHK189-12415</strain>
    </source>
</reference>
<dbReference type="EMBL" id="DVHA01000214">
    <property type="protein sequence ID" value="HIR61256.1"/>
    <property type="molecule type" value="Genomic_DNA"/>
</dbReference>
<evidence type="ECO:0000256" key="3">
    <source>
        <dbReference type="ARBA" id="ARBA00022438"/>
    </source>
</evidence>
<name>A0A9D1DYB3_9FIRM</name>
<dbReference type="InterPro" id="IPR023358">
    <property type="entry name" value="Peptidase_M18_dom2"/>
</dbReference>
<dbReference type="PANTHER" id="PTHR28570:SF3">
    <property type="entry name" value="ASPARTYL AMINOPEPTIDASE"/>
    <property type="match status" value="1"/>
</dbReference>